<sequence length="531" mass="56968">MNADADAVVIGAGHNGLASAIVLARAGWDVVVCERNESPGGAIRTEEVTLPGYRHDLFAANLNLFMGSAFFAEFGDDLARHGFSVVTAQRAYGSVFPDGRFLGVEQDPEATRASLAQVDPDDAEAWEALHARFAAIAPHLFPLLGVPLPSVAAVRGLLRGTRALGRRWPLDLARLLAQSPRELFEEHFVSPEVQALCAAWGMHLDFPPSMSGGALFPFLESQASAANGMALGRGGAGTLIAAMVGLLEEKGGEVRCGAPVDRVMVDGGRALGVQLVGGERLRARRAVIGNVTPQALFGQLIPPAQVPDEFERRVRAFRHGPATFMLHLAMSDLPDWSASAEARDYAYIHVAGYLEDMDLAYVRAVAGRLPEHPTLVVGQPTAVDPTRAPDGEHVLWVQVRQVPSAIHGDAAGEIEARSWDEAKEPYADRILDLIEAHAPGTRDKVRARSAWSPADLEAADPNLVGGDSLAGSHHLMQHFFLRPVPGWSRYRTPIDGLYLCGAATWPGAGVGAGSGHLLGQQLTRSRTRRRR</sequence>
<comment type="subunit">
    <text evidence="2">Interacts with COX5B; this interaction may contribute to localize PYROXD2 to the inner face of the inner mitochondrial membrane.</text>
</comment>
<feature type="domain" description="Amine oxidase" evidence="4">
    <location>
        <begin position="16"/>
        <end position="504"/>
    </location>
</feature>
<comment type="function">
    <text evidence="1">Probable oxidoreductase that may play a role as regulator of mitochondrial function.</text>
</comment>
<protein>
    <recommendedName>
        <fullName evidence="3">Pyridine nucleotide-disulfide oxidoreductase domain-containing protein 2</fullName>
    </recommendedName>
</protein>
<evidence type="ECO:0000313" key="5">
    <source>
        <dbReference type="EMBL" id="QBI20399.1"/>
    </source>
</evidence>
<evidence type="ECO:0000313" key="6">
    <source>
        <dbReference type="Proteomes" id="UP000291469"/>
    </source>
</evidence>
<gene>
    <name evidence="5" type="ORF">ER308_13045</name>
</gene>
<dbReference type="KEGG" id="erz:ER308_13045"/>
<organism evidence="5 6">
    <name type="scientific">Egibacter rhizosphaerae</name>
    <dbReference type="NCBI Taxonomy" id="1670831"/>
    <lineage>
        <taxon>Bacteria</taxon>
        <taxon>Bacillati</taxon>
        <taxon>Actinomycetota</taxon>
        <taxon>Nitriliruptoria</taxon>
        <taxon>Egibacterales</taxon>
        <taxon>Egibacteraceae</taxon>
        <taxon>Egibacter</taxon>
    </lineage>
</organism>
<accession>A0A411YGX2</accession>
<dbReference type="AlphaFoldDB" id="A0A411YGX2"/>
<reference evidence="5 6" key="1">
    <citation type="submission" date="2019-01" db="EMBL/GenBank/DDBJ databases">
        <title>Egibacter rhizosphaerae EGI 80759T.</title>
        <authorList>
            <person name="Chen D.-D."/>
            <person name="Tian Y."/>
            <person name="Jiao J.-Y."/>
            <person name="Zhang X.-T."/>
            <person name="Zhang Y.-G."/>
            <person name="Zhang Y."/>
            <person name="Xiao M."/>
            <person name="Shu W.-S."/>
            <person name="Li W.-J."/>
        </authorList>
    </citation>
    <scope>NUCLEOTIDE SEQUENCE [LARGE SCALE GENOMIC DNA]</scope>
    <source>
        <strain evidence="5 6">EGI 80759</strain>
    </source>
</reference>
<keyword evidence="6" id="KW-1185">Reference proteome</keyword>
<dbReference type="EMBL" id="CP036402">
    <property type="protein sequence ID" value="QBI20399.1"/>
    <property type="molecule type" value="Genomic_DNA"/>
</dbReference>
<evidence type="ECO:0000256" key="1">
    <source>
        <dbReference type="ARBA" id="ARBA00037217"/>
    </source>
</evidence>
<evidence type="ECO:0000256" key="2">
    <source>
        <dbReference type="ARBA" id="ARBA00038825"/>
    </source>
</evidence>
<dbReference type="PANTHER" id="PTHR10668">
    <property type="entry name" value="PHYTOENE DEHYDROGENASE"/>
    <property type="match status" value="1"/>
</dbReference>
<dbReference type="RefSeq" id="WP_131155396.1">
    <property type="nucleotide sequence ID" value="NZ_CP036402.1"/>
</dbReference>
<dbReference type="Gene3D" id="3.50.50.60">
    <property type="entry name" value="FAD/NAD(P)-binding domain"/>
    <property type="match status" value="2"/>
</dbReference>
<dbReference type="GO" id="GO:0016491">
    <property type="term" value="F:oxidoreductase activity"/>
    <property type="evidence" value="ECO:0007669"/>
    <property type="project" value="InterPro"/>
</dbReference>
<dbReference type="OrthoDB" id="833207at2"/>
<dbReference type="PANTHER" id="PTHR10668:SF105">
    <property type="entry name" value="DEHYDROGENASE-RELATED"/>
    <property type="match status" value="1"/>
</dbReference>
<proteinExistence type="predicted"/>
<name>A0A411YGX2_9ACTN</name>
<dbReference type="Proteomes" id="UP000291469">
    <property type="component" value="Chromosome"/>
</dbReference>
<dbReference type="SUPFAM" id="SSF51905">
    <property type="entry name" value="FAD/NAD(P)-binding domain"/>
    <property type="match status" value="1"/>
</dbReference>
<dbReference type="Pfam" id="PF01593">
    <property type="entry name" value="Amino_oxidase"/>
    <property type="match status" value="1"/>
</dbReference>
<evidence type="ECO:0000256" key="3">
    <source>
        <dbReference type="ARBA" id="ARBA00040298"/>
    </source>
</evidence>
<evidence type="ECO:0000259" key="4">
    <source>
        <dbReference type="Pfam" id="PF01593"/>
    </source>
</evidence>
<dbReference type="InterPro" id="IPR036188">
    <property type="entry name" value="FAD/NAD-bd_sf"/>
</dbReference>
<dbReference type="InterPro" id="IPR002937">
    <property type="entry name" value="Amino_oxidase"/>
</dbReference>